<dbReference type="RefSeq" id="WP_016342220.1">
    <property type="nucleotide sequence ID" value="NC_021282.1"/>
</dbReference>
<evidence type="ECO:0000313" key="2">
    <source>
        <dbReference type="Proteomes" id="UP000013961"/>
    </source>
</evidence>
<sequence length="91" mass="10323">MSDEPSDAQKLIAEVHQAHWPRRRHDDVDLWTECRCGAGKFYNPADHSKHFAAELDKALGGLTRERSVVAVYPDNEGEPKCRFVSGWTVTE</sequence>
<organism evidence="1 2">
    <name type="scientific">Mycobacteroides abscessus subsp. bolletii 50594</name>
    <dbReference type="NCBI Taxonomy" id="1303024"/>
    <lineage>
        <taxon>Bacteria</taxon>
        <taxon>Bacillati</taxon>
        <taxon>Actinomycetota</taxon>
        <taxon>Actinomycetes</taxon>
        <taxon>Mycobacteriales</taxon>
        <taxon>Mycobacteriaceae</taxon>
        <taxon>Mycobacteroides</taxon>
        <taxon>Mycobacteroides abscessus</taxon>
    </lineage>
</organism>
<reference evidence="1 2" key="1">
    <citation type="journal article" date="2013" name="Genome Announc.">
        <title>Complete Genome Sequence of Mycobacterium massiliense Clinical Strain Asan 50594, Belonging to the Type II Genotype.</title>
        <authorList>
            <person name="Kim B.J."/>
            <person name="Kim B.R."/>
            <person name="Hong S.H."/>
            <person name="Seok S.H."/>
            <person name="Kook Y.H."/>
            <person name="Kim B.J."/>
        </authorList>
    </citation>
    <scope>NUCLEOTIDE SEQUENCE [LARGE SCALE GENOMIC DNA]</scope>
    <source>
        <strain evidence="1 2">50594</strain>
    </source>
</reference>
<evidence type="ECO:0000313" key="1">
    <source>
        <dbReference type="EMBL" id="AGM28153.1"/>
    </source>
</evidence>
<protein>
    <recommendedName>
        <fullName evidence="3">Bacteriophage protein</fullName>
    </recommendedName>
</protein>
<evidence type="ECO:0008006" key="3">
    <source>
        <dbReference type="Google" id="ProtNLM"/>
    </source>
</evidence>
<dbReference type="KEGG" id="mabb:MASS_1551"/>
<name>A0AB33A8N1_9MYCO</name>
<dbReference type="Proteomes" id="UP000013961">
    <property type="component" value="Chromosome"/>
</dbReference>
<proteinExistence type="predicted"/>
<dbReference type="EMBL" id="CP004374">
    <property type="protein sequence ID" value="AGM28153.1"/>
    <property type="molecule type" value="Genomic_DNA"/>
</dbReference>
<dbReference type="AlphaFoldDB" id="A0AB33A8N1"/>
<gene>
    <name evidence="1" type="ORF">MASS_1551</name>
</gene>
<accession>A0AB33A8N1</accession>